<dbReference type="InterPro" id="IPR005804">
    <property type="entry name" value="FA_desaturase_dom"/>
</dbReference>
<feature type="transmembrane region" description="Helical" evidence="4">
    <location>
        <begin position="63"/>
        <end position="84"/>
    </location>
</feature>
<evidence type="ECO:0000313" key="6">
    <source>
        <dbReference type="EMBL" id="PYE03146.1"/>
    </source>
</evidence>
<comment type="similarity">
    <text evidence="2">Belongs to the fatty acid desaturase type 2 family.</text>
</comment>
<sequence length="403" mass="46339">MKKRLLTKFEIVNEDNINLTFLPSGLNGKALEISLDDIPSRKEVREAIPKHCFSRQTSSSLFFLFRTLVIQIFVVFLGLTIPLSKEMIPVWILYAILSGTTSMGLWVLAHECGHGAFSDNRKLETFVGYFLHSFLLVPYFSWQRSHSVHHAFTNHITDGETHVPVVISGDGKNEKKGGENEMEASLFLGKFFYGLNQLFLHLILGWPAYLLAGKTGGPRYGTSNHFWPRSPFSKKLWPSVWAKKVWISDWGIALMLIFLISWTVNFGIYSMVSLYLGPLIVVNIWLVIYTWLHHTDTDVPHLGASEFTYMRGAFLSIDRPYGKILDFLHHSIGSTHAIHHIEPTVPHYHARLATRILKNKFPKVYLFNPTPIYNSLWHIATNCVAVKKEYEIDRYVWKQPKHI</sequence>
<keyword evidence="4" id="KW-0812">Transmembrane</keyword>
<organism evidence="6 7">
    <name type="scientific">Prochlorococcus marinus XMU1408</name>
    <dbReference type="NCBI Taxonomy" id="2213228"/>
    <lineage>
        <taxon>Bacteria</taxon>
        <taxon>Bacillati</taxon>
        <taxon>Cyanobacteriota</taxon>
        <taxon>Cyanophyceae</taxon>
        <taxon>Synechococcales</taxon>
        <taxon>Prochlorococcaceae</taxon>
        <taxon>Prochlorococcus</taxon>
    </lineage>
</organism>
<proteinExistence type="inferred from homology"/>
<feature type="transmembrane region" description="Helical" evidence="4">
    <location>
        <begin position="274"/>
        <end position="292"/>
    </location>
</feature>
<evidence type="ECO:0000256" key="2">
    <source>
        <dbReference type="ARBA" id="ARBA00008749"/>
    </source>
</evidence>
<dbReference type="Pfam" id="PF00487">
    <property type="entry name" value="FA_desaturase"/>
    <property type="match status" value="1"/>
</dbReference>
<comment type="caution">
    <text evidence="6">The sequence shown here is derived from an EMBL/GenBank/DDBJ whole genome shotgun (WGS) entry which is preliminary data.</text>
</comment>
<reference evidence="6 7" key="1">
    <citation type="journal article" date="2018" name="Appl. Environ. Microbiol.">
        <title>Genome rearrangement shapes Prochlorococcus ecological adaptation.</title>
        <authorList>
            <person name="Yan W."/>
            <person name="Wei S."/>
            <person name="Wang Q."/>
            <person name="Xiao X."/>
            <person name="Zeng Q."/>
            <person name="Jiao N."/>
            <person name="Zhang R."/>
        </authorList>
    </citation>
    <scope>NUCLEOTIDE SEQUENCE [LARGE SCALE GENOMIC DNA]</scope>
    <source>
        <strain evidence="6 7">XMU1408</strain>
    </source>
</reference>
<evidence type="ECO:0000256" key="4">
    <source>
        <dbReference type="SAM" id="Phobius"/>
    </source>
</evidence>
<keyword evidence="3" id="KW-0408">Iron</keyword>
<evidence type="ECO:0000259" key="5">
    <source>
        <dbReference type="Pfam" id="PF00487"/>
    </source>
</evidence>
<feature type="transmembrane region" description="Helical" evidence="4">
    <location>
        <begin position="123"/>
        <end position="142"/>
    </location>
</feature>
<feature type="transmembrane region" description="Helical" evidence="4">
    <location>
        <begin position="191"/>
        <end position="212"/>
    </location>
</feature>
<dbReference type="AlphaFoldDB" id="A0A318R1M6"/>
<protein>
    <submittedName>
        <fullName evidence="6">Fatty acid desaturase</fullName>
    </submittedName>
</protein>
<name>A0A318R1M6_PROMR</name>
<evidence type="ECO:0000313" key="7">
    <source>
        <dbReference type="Proteomes" id="UP000247807"/>
    </source>
</evidence>
<dbReference type="CDD" id="cd03507">
    <property type="entry name" value="Delta12-FADS-like"/>
    <property type="match status" value="1"/>
</dbReference>
<feature type="domain" description="Fatty acid desaturase" evidence="5">
    <location>
        <begin position="90"/>
        <end position="366"/>
    </location>
</feature>
<dbReference type="GO" id="GO:0016491">
    <property type="term" value="F:oxidoreductase activity"/>
    <property type="evidence" value="ECO:0007669"/>
    <property type="project" value="InterPro"/>
</dbReference>
<feature type="transmembrane region" description="Helical" evidence="4">
    <location>
        <begin position="90"/>
        <end position="111"/>
    </location>
</feature>
<dbReference type="GO" id="GO:0006629">
    <property type="term" value="P:lipid metabolic process"/>
    <property type="evidence" value="ECO:0007669"/>
    <property type="project" value="InterPro"/>
</dbReference>
<evidence type="ECO:0000256" key="1">
    <source>
        <dbReference type="ARBA" id="ARBA00001954"/>
    </source>
</evidence>
<dbReference type="Proteomes" id="UP000247807">
    <property type="component" value="Unassembled WGS sequence"/>
</dbReference>
<dbReference type="PANTHER" id="PTHR32100">
    <property type="entry name" value="OMEGA-6 FATTY ACID DESATURASE, CHLOROPLASTIC"/>
    <property type="match status" value="1"/>
</dbReference>
<keyword evidence="4" id="KW-1133">Transmembrane helix</keyword>
<feature type="transmembrane region" description="Helical" evidence="4">
    <location>
        <begin position="245"/>
        <end position="268"/>
    </location>
</feature>
<evidence type="ECO:0000256" key="3">
    <source>
        <dbReference type="ARBA" id="ARBA00023004"/>
    </source>
</evidence>
<dbReference type="OrthoDB" id="9769653at2"/>
<keyword evidence="4" id="KW-0472">Membrane</keyword>
<gene>
    <name evidence="6" type="ORF">DNJ73_05260</name>
</gene>
<dbReference type="InterPro" id="IPR012171">
    <property type="entry name" value="Fatty_acid_desaturase"/>
</dbReference>
<dbReference type="EMBL" id="QJUE01000002">
    <property type="protein sequence ID" value="PYE03146.1"/>
    <property type="molecule type" value="Genomic_DNA"/>
</dbReference>
<comment type="cofactor">
    <cofactor evidence="1">
        <name>Fe(2+)</name>
        <dbReference type="ChEBI" id="CHEBI:29033"/>
    </cofactor>
</comment>
<accession>A0A318R1M6</accession>